<dbReference type="EMBL" id="JBHSBU010000001">
    <property type="protein sequence ID" value="MFC4158912.1"/>
    <property type="molecule type" value="Genomic_DNA"/>
</dbReference>
<proteinExistence type="predicted"/>
<protein>
    <recommendedName>
        <fullName evidence="3">Thiazolylpeptide-type bacteriocin</fullName>
    </recommendedName>
</protein>
<evidence type="ECO:0000313" key="1">
    <source>
        <dbReference type="EMBL" id="MFC4158912.1"/>
    </source>
</evidence>
<evidence type="ECO:0008006" key="3">
    <source>
        <dbReference type="Google" id="ProtNLM"/>
    </source>
</evidence>
<reference evidence="2" key="1">
    <citation type="journal article" date="2019" name="Int. J. Syst. Evol. Microbiol.">
        <title>The Global Catalogue of Microorganisms (GCM) 10K type strain sequencing project: providing services to taxonomists for standard genome sequencing and annotation.</title>
        <authorList>
            <consortium name="The Broad Institute Genomics Platform"/>
            <consortium name="The Broad Institute Genome Sequencing Center for Infectious Disease"/>
            <person name="Wu L."/>
            <person name="Ma J."/>
        </authorList>
    </citation>
    <scope>NUCLEOTIDE SEQUENCE [LARGE SCALE GENOMIC DNA]</scope>
    <source>
        <strain evidence="2">LMG 29894</strain>
    </source>
</reference>
<accession>A0ABV8ML87</accession>
<organism evidence="1 2">
    <name type="scientific">Chitinimonas lacunae</name>
    <dbReference type="NCBI Taxonomy" id="1963018"/>
    <lineage>
        <taxon>Bacteria</taxon>
        <taxon>Pseudomonadati</taxon>
        <taxon>Pseudomonadota</taxon>
        <taxon>Betaproteobacteria</taxon>
        <taxon>Neisseriales</taxon>
        <taxon>Chitinibacteraceae</taxon>
        <taxon>Chitinimonas</taxon>
    </lineage>
</organism>
<sequence length="57" mass="5871">MSKQSLIEFYVSREEDVTGLAVGVDVAGRCTTTTTTCCSCCGSGGGRTPAPVENQPV</sequence>
<comment type="caution">
    <text evidence="1">The sequence shown here is derived from an EMBL/GenBank/DDBJ whole genome shotgun (WGS) entry which is preliminary data.</text>
</comment>
<dbReference type="RefSeq" id="WP_378162096.1">
    <property type="nucleotide sequence ID" value="NZ_JBHSBU010000001.1"/>
</dbReference>
<gene>
    <name evidence="1" type="ORF">ACFOW7_06015</name>
</gene>
<name>A0ABV8ML87_9NEIS</name>
<keyword evidence="2" id="KW-1185">Reference proteome</keyword>
<dbReference type="Proteomes" id="UP001595791">
    <property type="component" value="Unassembled WGS sequence"/>
</dbReference>
<evidence type="ECO:0000313" key="2">
    <source>
        <dbReference type="Proteomes" id="UP001595791"/>
    </source>
</evidence>